<dbReference type="Gene3D" id="3.40.50.1010">
    <property type="entry name" value="5'-nuclease"/>
    <property type="match status" value="1"/>
</dbReference>
<dbReference type="Pfam" id="PF01850">
    <property type="entry name" value="PIN"/>
    <property type="match status" value="1"/>
</dbReference>
<evidence type="ECO:0000259" key="1">
    <source>
        <dbReference type="Pfam" id="PF01850"/>
    </source>
</evidence>
<name>A5D1T4_PELTS</name>
<accession>A5D1T4</accession>
<feature type="domain" description="PIN" evidence="1">
    <location>
        <begin position="39"/>
        <end position="125"/>
    </location>
</feature>
<gene>
    <name evidence="2" type="ordered locus">PTH_1635</name>
</gene>
<evidence type="ECO:0000313" key="2">
    <source>
        <dbReference type="EMBL" id="BAF59816.1"/>
    </source>
</evidence>
<dbReference type="HOGENOM" id="CLU_111934_0_0_9"/>
<dbReference type="InterPro" id="IPR002716">
    <property type="entry name" value="PIN_dom"/>
</dbReference>
<dbReference type="AlphaFoldDB" id="A5D1T4"/>
<dbReference type="Proteomes" id="UP000006556">
    <property type="component" value="Chromosome"/>
</dbReference>
<evidence type="ECO:0000313" key="3">
    <source>
        <dbReference type="Proteomes" id="UP000006556"/>
    </source>
</evidence>
<dbReference type="STRING" id="370438.PTH_1635"/>
<protein>
    <recommendedName>
        <fullName evidence="1">PIN domain-containing protein</fullName>
    </recommendedName>
</protein>
<dbReference type="KEGG" id="pth:PTH_1635"/>
<proteinExistence type="predicted"/>
<dbReference type="InterPro" id="IPR029060">
    <property type="entry name" value="PIN-like_dom_sf"/>
</dbReference>
<keyword evidence="3" id="KW-1185">Reference proteome</keyword>
<organism evidence="2 3">
    <name type="scientific">Pelotomaculum thermopropionicum (strain DSM 13744 / JCM 10971 / SI)</name>
    <dbReference type="NCBI Taxonomy" id="370438"/>
    <lineage>
        <taxon>Bacteria</taxon>
        <taxon>Bacillati</taxon>
        <taxon>Bacillota</taxon>
        <taxon>Clostridia</taxon>
        <taxon>Eubacteriales</taxon>
        <taxon>Desulfotomaculaceae</taxon>
        <taxon>Pelotomaculum</taxon>
    </lineage>
</organism>
<dbReference type="SUPFAM" id="SSF88723">
    <property type="entry name" value="PIN domain-like"/>
    <property type="match status" value="1"/>
</dbReference>
<dbReference type="eggNOG" id="COG4113">
    <property type="taxonomic scope" value="Bacteria"/>
</dbReference>
<dbReference type="EMBL" id="AP009389">
    <property type="protein sequence ID" value="BAF59816.1"/>
    <property type="molecule type" value="Genomic_DNA"/>
</dbReference>
<sequence>MLIYLDVCCLNRPFDDQFQERIRLESEAVLTILNGGEKEKWRLLNSEAIEFEISAIPEEERKKKVAALTAIAQEKTKMDEKIKLRARELEKIGMKAYDALHLACAEYGGAEVFLTTDDKLLRKAKRNRNKLKIRVENPVLWLMEVTKSEHSSNES</sequence>
<reference evidence="3" key="1">
    <citation type="journal article" date="2008" name="Genome Res.">
        <title>The genome of Pelotomaculum thermopropionicum reveals niche-associated evolution in anaerobic microbiota.</title>
        <authorList>
            <person name="Kosaka T."/>
            <person name="Kato S."/>
            <person name="Shimoyama T."/>
            <person name="Ishii S."/>
            <person name="Abe T."/>
            <person name="Watanabe K."/>
        </authorList>
    </citation>
    <scope>NUCLEOTIDE SEQUENCE [LARGE SCALE GENOMIC DNA]</scope>
    <source>
        <strain evidence="3">DSM 13744 / JCM 10971 / SI</strain>
    </source>
</reference>